<dbReference type="InterPro" id="IPR037185">
    <property type="entry name" value="EmrE-like"/>
</dbReference>
<evidence type="ECO:0008006" key="9">
    <source>
        <dbReference type="Google" id="ProtNLM"/>
    </source>
</evidence>
<feature type="transmembrane region" description="Helical" evidence="6">
    <location>
        <begin position="161"/>
        <end position="178"/>
    </location>
</feature>
<keyword evidence="3 6" id="KW-1133">Transmembrane helix</keyword>
<reference evidence="7" key="1">
    <citation type="submission" date="2023-08" db="EMBL/GenBank/DDBJ databases">
        <authorList>
            <person name="Audoor S."/>
            <person name="Bilcke G."/>
        </authorList>
    </citation>
    <scope>NUCLEOTIDE SEQUENCE</scope>
</reference>
<keyword evidence="8" id="KW-1185">Reference proteome</keyword>
<evidence type="ECO:0000256" key="4">
    <source>
        <dbReference type="ARBA" id="ARBA00023136"/>
    </source>
</evidence>
<gene>
    <name evidence="7" type="ORF">CYCCA115_LOCUS12665</name>
</gene>
<proteinExistence type="predicted"/>
<evidence type="ECO:0000256" key="2">
    <source>
        <dbReference type="ARBA" id="ARBA00022692"/>
    </source>
</evidence>
<sequence length="369" mass="40256">MVSPARVASDELEKDHGPEKKGGFQCFSSIRLMVLAVLCLQNSLYTVLRRYSQGVLKENYSKHELLLLAEVIKIVFSAWMISGTLTAGTTLKQRIVYLVETSKKMFVLALIYGAMNILSFVALRNISAGMFTIFAQCKIMTTAVFSSIILKRSYSWTKWRALIALMMGVLLFSEPIWGDPVHRKEIEGGNVMIGTAAVITEVTLSGFASIYFEKVIKLDPLKLNIWERNFQLALGSLPVYLFFIAGDGGGMTGFFGGWSWIAFLLSLLGAAGGLLVALSIKYGDSILKTLATTGAIILSSLLDHYLLGGPLTPPMIIAAVQVITAICNYTFDATPPPPDTAASESQPASTLSDGKDDEEMNPQRKEIDA</sequence>
<keyword evidence="4 6" id="KW-0472">Membrane</keyword>
<feature type="region of interest" description="Disordered" evidence="5">
    <location>
        <begin position="336"/>
        <end position="369"/>
    </location>
</feature>
<accession>A0AAD2JHA7</accession>
<dbReference type="Proteomes" id="UP001295423">
    <property type="component" value="Unassembled WGS sequence"/>
</dbReference>
<feature type="transmembrane region" description="Helical" evidence="6">
    <location>
        <begin position="232"/>
        <end position="251"/>
    </location>
</feature>
<dbReference type="Pfam" id="PF04142">
    <property type="entry name" value="Nuc_sug_transp"/>
    <property type="match status" value="1"/>
</dbReference>
<dbReference type="GO" id="GO:0015165">
    <property type="term" value="F:pyrimidine nucleotide-sugar transmembrane transporter activity"/>
    <property type="evidence" value="ECO:0007669"/>
    <property type="project" value="InterPro"/>
</dbReference>
<dbReference type="PIRSF" id="PIRSF005799">
    <property type="entry name" value="UDP-gal_transpt"/>
    <property type="match status" value="1"/>
</dbReference>
<protein>
    <recommendedName>
        <fullName evidence="9">UDP-galactose transporter</fullName>
    </recommendedName>
</protein>
<name>A0AAD2JHA7_9STRA</name>
<dbReference type="EMBL" id="CAKOGP040001770">
    <property type="protein sequence ID" value="CAJ1950604.1"/>
    <property type="molecule type" value="Genomic_DNA"/>
</dbReference>
<feature type="transmembrane region" description="Helical" evidence="6">
    <location>
        <begin position="105"/>
        <end position="123"/>
    </location>
</feature>
<evidence type="ECO:0000256" key="6">
    <source>
        <dbReference type="SAM" id="Phobius"/>
    </source>
</evidence>
<feature type="transmembrane region" description="Helical" evidence="6">
    <location>
        <begin position="65"/>
        <end position="85"/>
    </location>
</feature>
<dbReference type="SUPFAM" id="SSF103481">
    <property type="entry name" value="Multidrug resistance efflux transporter EmrE"/>
    <property type="match status" value="1"/>
</dbReference>
<evidence type="ECO:0000313" key="8">
    <source>
        <dbReference type="Proteomes" id="UP001295423"/>
    </source>
</evidence>
<dbReference type="InterPro" id="IPR007271">
    <property type="entry name" value="Nuc_sug_transpt"/>
</dbReference>
<feature type="transmembrane region" description="Helical" evidence="6">
    <location>
        <begin position="129"/>
        <end position="149"/>
    </location>
</feature>
<organism evidence="7 8">
    <name type="scientific">Cylindrotheca closterium</name>
    <dbReference type="NCBI Taxonomy" id="2856"/>
    <lineage>
        <taxon>Eukaryota</taxon>
        <taxon>Sar</taxon>
        <taxon>Stramenopiles</taxon>
        <taxon>Ochrophyta</taxon>
        <taxon>Bacillariophyta</taxon>
        <taxon>Bacillariophyceae</taxon>
        <taxon>Bacillariophycidae</taxon>
        <taxon>Bacillariales</taxon>
        <taxon>Bacillariaceae</taxon>
        <taxon>Cylindrotheca</taxon>
    </lineage>
</organism>
<keyword evidence="2 6" id="KW-0812">Transmembrane</keyword>
<dbReference type="PANTHER" id="PTHR10231">
    <property type="entry name" value="NUCLEOTIDE-SUGAR TRANSMEMBRANE TRANSPORTER"/>
    <property type="match status" value="1"/>
</dbReference>
<evidence type="ECO:0000256" key="3">
    <source>
        <dbReference type="ARBA" id="ARBA00022989"/>
    </source>
</evidence>
<evidence type="ECO:0000256" key="1">
    <source>
        <dbReference type="ARBA" id="ARBA00004141"/>
    </source>
</evidence>
<evidence type="ECO:0000313" key="7">
    <source>
        <dbReference type="EMBL" id="CAJ1950604.1"/>
    </source>
</evidence>
<evidence type="ECO:0000256" key="5">
    <source>
        <dbReference type="SAM" id="MobiDB-lite"/>
    </source>
</evidence>
<feature type="transmembrane region" description="Helical" evidence="6">
    <location>
        <begin position="24"/>
        <end position="45"/>
    </location>
</feature>
<dbReference type="NCBIfam" id="TIGR00803">
    <property type="entry name" value="nst"/>
    <property type="match status" value="1"/>
</dbReference>
<feature type="transmembrane region" description="Helical" evidence="6">
    <location>
        <begin position="190"/>
        <end position="212"/>
    </location>
</feature>
<feature type="transmembrane region" description="Helical" evidence="6">
    <location>
        <begin position="257"/>
        <end position="278"/>
    </location>
</feature>
<dbReference type="GO" id="GO:0000139">
    <property type="term" value="C:Golgi membrane"/>
    <property type="evidence" value="ECO:0007669"/>
    <property type="project" value="InterPro"/>
</dbReference>
<comment type="subcellular location">
    <subcellularLocation>
        <location evidence="1">Membrane</location>
        <topology evidence="1">Multi-pass membrane protein</topology>
    </subcellularLocation>
</comment>
<feature type="compositionally biased region" description="Polar residues" evidence="5">
    <location>
        <begin position="343"/>
        <end position="352"/>
    </location>
</feature>
<comment type="caution">
    <text evidence="7">The sequence shown here is derived from an EMBL/GenBank/DDBJ whole genome shotgun (WGS) entry which is preliminary data.</text>
</comment>
<dbReference type="AlphaFoldDB" id="A0AAD2JHA7"/>